<dbReference type="EMBL" id="CABVPL010000010">
    <property type="protein sequence ID" value="VWB43983.1"/>
    <property type="molecule type" value="Genomic_DNA"/>
</dbReference>
<dbReference type="Gene3D" id="3.40.50.2000">
    <property type="entry name" value="Glycogen Phosphorylase B"/>
    <property type="match status" value="1"/>
</dbReference>
<dbReference type="Proteomes" id="UP000494222">
    <property type="component" value="Unassembled WGS sequence"/>
</dbReference>
<dbReference type="SUPFAM" id="SSF48452">
    <property type="entry name" value="TPR-like"/>
    <property type="match status" value="1"/>
</dbReference>
<reference evidence="1 2" key="1">
    <citation type="submission" date="2019-09" db="EMBL/GenBank/DDBJ databases">
        <authorList>
            <person name="Depoorter E."/>
        </authorList>
    </citation>
    <scope>NUCLEOTIDE SEQUENCE [LARGE SCALE GENOMIC DNA]</scope>
    <source>
        <strain evidence="1">LMG 24064</strain>
    </source>
</reference>
<sequence>MMTIELNEQLLALETRYASNPRDTAIMLEICETLVALGRENELLYWTDRALALDPLNAELIGIRAFALNLLGRHTEAAETWARAPLSSAESALAPLRRGYSLMMAGDLERAVPLLEQALQLAVSHNASFAAQAEHLLGEAMLKTGDTGGFGHWLMRNGDPSSAGSYCPAGIPPWDGEIDLQGRRVLIAHQLGFGDNFLLGACVSDWLRAGASLMITCDQQIHALMQASLPGCEVVSAPRPSHLQDALPDYVEARVNVFAPHFYTTLLHLPLLKAKQGRQSENYFQPYIHAPAVKQQAAEGWARQLRAQYPGKTLVGLFWDCDQRHWPALDSVPRYWAARRSLPLEAINWLVTNPVVASHVHFVNLHHPLVEVRAGTPAGNVSRYLPGIWHFDDTAACIAQLDSVVAVDSAVANLAAMMGTRTCVPVNTSGDWRWGRRGTTSPWIKDATVLRQTCEGDWNPVVLDIASWLLQRPS</sequence>
<gene>
    <name evidence="1" type="ORF">BLA24064_01966</name>
</gene>
<dbReference type="RefSeq" id="WP_244130415.1">
    <property type="nucleotide sequence ID" value="NZ_CABVPL010000010.1"/>
</dbReference>
<evidence type="ECO:0000313" key="2">
    <source>
        <dbReference type="Proteomes" id="UP000494222"/>
    </source>
</evidence>
<accession>A0A6P2JM90</accession>
<dbReference type="InterPro" id="IPR011990">
    <property type="entry name" value="TPR-like_helical_dom_sf"/>
</dbReference>
<dbReference type="GeneID" id="99789239"/>
<dbReference type="SUPFAM" id="SSF53756">
    <property type="entry name" value="UDP-Glycosyltransferase/glycogen phosphorylase"/>
    <property type="match status" value="1"/>
</dbReference>
<organism evidence="1 2">
    <name type="scientific">Burkholderia latens</name>
    <dbReference type="NCBI Taxonomy" id="488446"/>
    <lineage>
        <taxon>Bacteria</taxon>
        <taxon>Pseudomonadati</taxon>
        <taxon>Pseudomonadota</taxon>
        <taxon>Betaproteobacteria</taxon>
        <taxon>Burkholderiales</taxon>
        <taxon>Burkholderiaceae</taxon>
        <taxon>Burkholderia</taxon>
        <taxon>Burkholderia cepacia complex</taxon>
    </lineage>
</organism>
<evidence type="ECO:0000313" key="1">
    <source>
        <dbReference type="EMBL" id="VWB43983.1"/>
    </source>
</evidence>
<name>A0A6P2JM90_9BURK</name>
<dbReference type="AlphaFoldDB" id="A0A6P2JM90"/>
<proteinExistence type="predicted"/>
<dbReference type="Gene3D" id="1.25.40.10">
    <property type="entry name" value="Tetratricopeptide repeat domain"/>
    <property type="match status" value="1"/>
</dbReference>
<protein>
    <submittedName>
        <fullName evidence="1">TPR domain-containing protein</fullName>
    </submittedName>
</protein>